<accession>C9LRN1</accession>
<evidence type="ECO:0000313" key="1">
    <source>
        <dbReference type="EMBL" id="EEX78497.1"/>
    </source>
</evidence>
<proteinExistence type="predicted"/>
<dbReference type="EMBL" id="ACKP02000002">
    <property type="protein sequence ID" value="EEX78497.1"/>
    <property type="molecule type" value="Genomic_DNA"/>
</dbReference>
<reference evidence="1 2" key="1">
    <citation type="submission" date="2009-09" db="EMBL/GenBank/DDBJ databases">
        <authorList>
            <person name="Weinstock G."/>
            <person name="Sodergren E."/>
            <person name="Clifton S."/>
            <person name="Fulton L."/>
            <person name="Fulton B."/>
            <person name="Courtney L."/>
            <person name="Fronick C."/>
            <person name="Harrison M."/>
            <person name="Strong C."/>
            <person name="Farmer C."/>
            <person name="Delahaunty K."/>
            <person name="Markovic C."/>
            <person name="Hall O."/>
            <person name="Minx P."/>
            <person name="Tomlinson C."/>
            <person name="Mitreva M."/>
            <person name="Nelson J."/>
            <person name="Hou S."/>
            <person name="Wollam A."/>
            <person name="Pepin K.H."/>
            <person name="Johnson M."/>
            <person name="Bhonagiri V."/>
            <person name="Nash W.E."/>
            <person name="Warren W."/>
            <person name="Chinwalla A."/>
            <person name="Mardis E.R."/>
            <person name="Wilson R.K."/>
        </authorList>
    </citation>
    <scope>NUCLEOTIDE SEQUENCE [LARGE SCALE GENOMIC DNA]</scope>
    <source>
        <strain evidence="2">ATCC 35185 / DSM 20758 / VPI D19B-28</strain>
    </source>
</reference>
<dbReference type="AlphaFoldDB" id="C9LRN1"/>
<gene>
    <name evidence="1" type="ORF">SELSPUOL_00098</name>
</gene>
<organism evidence="1 2">
    <name type="scientific">Selenomonas sputigena (strain ATCC 35185 / DSM 20758 / CCUG 44933 / VPI D19B-28)</name>
    <dbReference type="NCBI Taxonomy" id="546271"/>
    <lineage>
        <taxon>Bacteria</taxon>
        <taxon>Bacillati</taxon>
        <taxon>Bacillota</taxon>
        <taxon>Negativicutes</taxon>
        <taxon>Selenomonadales</taxon>
        <taxon>Selenomonadaceae</taxon>
        <taxon>Selenomonas</taxon>
    </lineage>
</organism>
<name>C9LRN1_SELS3</name>
<comment type="caution">
    <text evidence="1">The sequence shown here is derived from an EMBL/GenBank/DDBJ whole genome shotgun (WGS) entry which is preliminary data.</text>
</comment>
<evidence type="ECO:0000313" key="2">
    <source>
        <dbReference type="Proteomes" id="UP000003505"/>
    </source>
</evidence>
<dbReference type="Proteomes" id="UP000003505">
    <property type="component" value="Unassembled WGS sequence"/>
</dbReference>
<sequence length="47" mass="5577">MSASLLSTPENCRFCLNITGKKRQDLQDYNNMALYPHRNRGQFQRFL</sequence>
<protein>
    <submittedName>
        <fullName evidence="1">Uncharacterized protein</fullName>
    </submittedName>
</protein>